<dbReference type="EMBL" id="SMKO01000049">
    <property type="protein sequence ID" value="TDD04032.1"/>
    <property type="molecule type" value="Genomic_DNA"/>
</dbReference>
<comment type="caution">
    <text evidence="1">The sequence shown here is derived from an EMBL/GenBank/DDBJ whole genome shotgun (WGS) entry which is preliminary data.</text>
</comment>
<keyword evidence="2" id="KW-1185">Reference proteome</keyword>
<evidence type="ECO:0000313" key="2">
    <source>
        <dbReference type="Proteomes" id="UP000295258"/>
    </source>
</evidence>
<evidence type="ECO:0000313" key="1">
    <source>
        <dbReference type="EMBL" id="TDD04032.1"/>
    </source>
</evidence>
<protein>
    <submittedName>
        <fullName evidence="1">Uncharacterized protein</fullName>
    </submittedName>
</protein>
<dbReference type="Proteomes" id="UP000295258">
    <property type="component" value="Unassembled WGS sequence"/>
</dbReference>
<reference evidence="1 2" key="1">
    <citation type="submission" date="2019-03" db="EMBL/GenBank/DDBJ databases">
        <title>Draft genome sequences of novel Actinobacteria.</title>
        <authorList>
            <person name="Sahin N."/>
            <person name="Ay H."/>
            <person name="Saygin H."/>
        </authorList>
    </citation>
    <scope>NUCLEOTIDE SEQUENCE [LARGE SCALE GENOMIC DNA]</scope>
    <source>
        <strain evidence="1 2">KC310</strain>
    </source>
</reference>
<proteinExistence type="predicted"/>
<dbReference type="AlphaFoldDB" id="A0A4R4VF79"/>
<sequence>MVGWQEVRRFSAGPGATNVPVKIRADLELRARRERRTVLWGSSGRRGRSGWEACAFAGRSGDGPLRLFLDFELRTPLCGAEQEDGGYAALDAHGARIGTIRSVPGRLGHAWRIEQPGFAAIEGRNRWSPSGGRLGRSARELLPGTLVEAVLSTAAGPGASAAGPESPFPPRTLVWLAGDQEVMRSQGHRLATISADRLDRRLAFLAVLLEARYR</sequence>
<name>A0A4R4VF79_9ACTN</name>
<dbReference type="RefSeq" id="WP_132596700.1">
    <property type="nucleotide sequence ID" value="NZ_SMKO01000049.1"/>
</dbReference>
<gene>
    <name evidence="1" type="ORF">E1292_19750</name>
</gene>
<accession>A0A4R4VF79</accession>
<organism evidence="1 2">
    <name type="scientific">Nonomuraea deserti</name>
    <dbReference type="NCBI Taxonomy" id="1848322"/>
    <lineage>
        <taxon>Bacteria</taxon>
        <taxon>Bacillati</taxon>
        <taxon>Actinomycetota</taxon>
        <taxon>Actinomycetes</taxon>
        <taxon>Streptosporangiales</taxon>
        <taxon>Streptosporangiaceae</taxon>
        <taxon>Nonomuraea</taxon>
    </lineage>
</organism>